<dbReference type="AlphaFoldDB" id="A0A401JZZ9"/>
<dbReference type="EMBL" id="BGOW01000036">
    <property type="protein sequence ID" value="GCB02250.1"/>
    <property type="molecule type" value="Genomic_DNA"/>
</dbReference>
<reference evidence="1 2" key="1">
    <citation type="journal article" date="2019" name="Front. Microbiol.">
        <title>Genomes of Neutrophilic Sulfur-Oxidizing Chemolithoautotrophs Representing 9 Proteobacterial Species From 8 Genera.</title>
        <authorList>
            <person name="Watanabe T."/>
            <person name="Kojima H."/>
            <person name="Umezawa K."/>
            <person name="Hori C."/>
            <person name="Takasuka T.E."/>
            <person name="Kato Y."/>
            <person name="Fukui M."/>
        </authorList>
    </citation>
    <scope>NUCLEOTIDE SEQUENCE [LARGE SCALE GENOMIC DNA]</scope>
    <source>
        <strain evidence="1 2">TTN</strain>
    </source>
</reference>
<keyword evidence="2" id="KW-1185">Reference proteome</keyword>
<evidence type="ECO:0008006" key="3">
    <source>
        <dbReference type="Google" id="ProtNLM"/>
    </source>
</evidence>
<evidence type="ECO:0000313" key="2">
    <source>
        <dbReference type="Proteomes" id="UP000286806"/>
    </source>
</evidence>
<sequence>MNLLQTFHDARVRDLVWVMAAPGLMSESVAADFGVPDAVCRDALARAMPQLLELDRHPAPLHDWIAARSSHRLGRYFEALLEYWISHLMGGQLVAANLPVKAGDIVIGEYDFLWRDAAGVLNHWEASVKFYLQVDVAAGLAGYVGTFTRDRLDLKFGHLRDKQLKLAATPAGMAALPDAEEAVSAHALLKGWLFYPYGEAIVAAPEVSVQHLSGWWLRWGETPFTPPSGLHWKVLPRLEWFSPVMSQNLEGLQTGANFSAALATHFAMDGAPLLVAGLATTGNTWQEVTRGFVVPQDWNLRNT</sequence>
<organism evidence="1 2">
    <name type="scientific">Sulfuriferula multivorans</name>
    <dbReference type="NCBI Taxonomy" id="1559896"/>
    <lineage>
        <taxon>Bacteria</taxon>
        <taxon>Pseudomonadati</taxon>
        <taxon>Pseudomonadota</taxon>
        <taxon>Betaproteobacteria</taxon>
        <taxon>Nitrosomonadales</taxon>
        <taxon>Sulfuricellaceae</taxon>
        <taxon>Sulfuriferula</taxon>
    </lineage>
</organism>
<proteinExistence type="predicted"/>
<comment type="caution">
    <text evidence="1">The sequence shown here is derived from an EMBL/GenBank/DDBJ whole genome shotgun (WGS) entry which is preliminary data.</text>
</comment>
<name>A0A401JZZ9_9PROT</name>
<dbReference type="Proteomes" id="UP000286806">
    <property type="component" value="Unassembled WGS sequence"/>
</dbReference>
<gene>
    <name evidence="1" type="ORF">SFMTTN_3072</name>
</gene>
<dbReference type="Pfam" id="PF08907">
    <property type="entry name" value="DUF1853"/>
    <property type="match status" value="1"/>
</dbReference>
<dbReference type="InterPro" id="IPR015003">
    <property type="entry name" value="DUF1853"/>
</dbReference>
<protein>
    <recommendedName>
        <fullName evidence="3">DUF1853 family protein</fullName>
    </recommendedName>
</protein>
<evidence type="ECO:0000313" key="1">
    <source>
        <dbReference type="EMBL" id="GCB02250.1"/>
    </source>
</evidence>
<accession>A0A401JZZ9</accession>